<reference evidence="3" key="1">
    <citation type="submission" date="2020-10" db="EMBL/GenBank/DDBJ databases">
        <authorList>
            <person name="Lu T."/>
            <person name="Wang Q."/>
            <person name="Han X."/>
        </authorList>
    </citation>
    <scope>NUCLEOTIDE SEQUENCE</scope>
    <source>
        <strain evidence="3">WQ 117</strain>
    </source>
</reference>
<gene>
    <name evidence="3" type="ORF">IM532_03045</name>
</gene>
<dbReference type="Gene3D" id="2.60.40.3140">
    <property type="match status" value="1"/>
</dbReference>
<feature type="signal peptide" evidence="1">
    <location>
        <begin position="1"/>
        <end position="20"/>
    </location>
</feature>
<feature type="domain" description="DUF3857" evidence="2">
    <location>
        <begin position="61"/>
        <end position="218"/>
    </location>
</feature>
<organism evidence="3 4">
    <name type="scientific">Faecalibacter rhinopitheci</name>
    <dbReference type="NCBI Taxonomy" id="2779678"/>
    <lineage>
        <taxon>Bacteria</taxon>
        <taxon>Pseudomonadati</taxon>
        <taxon>Bacteroidota</taxon>
        <taxon>Flavobacteriia</taxon>
        <taxon>Flavobacteriales</taxon>
        <taxon>Weeksellaceae</taxon>
        <taxon>Faecalibacter</taxon>
    </lineage>
</organism>
<dbReference type="AlphaFoldDB" id="A0A8J7FQJ8"/>
<evidence type="ECO:0000256" key="1">
    <source>
        <dbReference type="SAM" id="SignalP"/>
    </source>
</evidence>
<dbReference type="Gene3D" id="2.60.120.1130">
    <property type="match status" value="1"/>
</dbReference>
<evidence type="ECO:0000313" key="3">
    <source>
        <dbReference type="EMBL" id="MBF0596443.1"/>
    </source>
</evidence>
<feature type="chain" id="PRO_5035186440" evidence="1">
    <location>
        <begin position="21"/>
        <end position="621"/>
    </location>
</feature>
<protein>
    <submittedName>
        <fullName evidence="3">DUF3857 domain-containing protein</fullName>
    </submittedName>
</protein>
<dbReference type="EMBL" id="JADGIK010000002">
    <property type="protein sequence ID" value="MBF0596443.1"/>
    <property type="molecule type" value="Genomic_DNA"/>
</dbReference>
<accession>A0A8J7FQJ8</accession>
<dbReference type="Proteomes" id="UP000608754">
    <property type="component" value="Unassembled WGS sequence"/>
</dbReference>
<sequence length="621" mass="72149">MKFYKIILFILGLISTPLLAQKSINGFPKLTEEKLTLNEVSFEKDADAVILDEEGFIEISNGGYIKTVKKRIKILTEKGINQANVELVYYAKNNHENISGIKAQTINLENGKYVSYPVDDKEIFYVNINEYYKAARFPLPNVKIGSILEYQYTIYSKSLYLIEAWDFQNELPTLKSKFNLKINAGLDFTNLLIGKRISSKYKNKKNLESWELNNIPSIKEIKYVHNVKNAAEKMRLQLAGYDSGNGYVSTISKWKELKDELVKQNESSYNLQAVKKYAETIPNGKTDSETFENVLQYFKKDFNWNGFHGIYANMSQKNILETKRANVAELNCLLSSILKQKGISSNLILLSSRANGKLITSFPYLAQFDYLVNQINLRDGSNYIVNAAELPDDEYKFAPLNLFNDYGFDISSKEDRFIQVNQFLSRVETTFQYSFPKDQIVENRKDLFDGYFYNNKRETKNILAQFIDTPLHVIKEEKEGSAAYLNKNYFIRNKAQMTFDRNEFITLENPLNALIQSYQFEEKERFENIEFDFPYYIKVLVDVEIPEGYEVIDLKEFKAIKKSSDELVYSQTYGMKGNNLQVLYELYLGQANYNASEYDFLKTFFESIQKESVKSILLKKK</sequence>
<dbReference type="Pfam" id="PF12969">
    <property type="entry name" value="DUF3857"/>
    <property type="match status" value="1"/>
</dbReference>
<dbReference type="RefSeq" id="WP_194181979.1">
    <property type="nucleotide sequence ID" value="NZ_JADGIK010000002.1"/>
</dbReference>
<name>A0A8J7FQJ8_9FLAO</name>
<comment type="caution">
    <text evidence="3">The sequence shown here is derived from an EMBL/GenBank/DDBJ whole genome shotgun (WGS) entry which is preliminary data.</text>
</comment>
<dbReference type="Gene3D" id="3.10.620.30">
    <property type="match status" value="1"/>
</dbReference>
<evidence type="ECO:0000259" key="2">
    <source>
        <dbReference type="Pfam" id="PF12969"/>
    </source>
</evidence>
<evidence type="ECO:0000313" key="4">
    <source>
        <dbReference type="Proteomes" id="UP000608754"/>
    </source>
</evidence>
<keyword evidence="4" id="KW-1185">Reference proteome</keyword>
<keyword evidence="1" id="KW-0732">Signal</keyword>
<proteinExistence type="predicted"/>
<dbReference type="InterPro" id="IPR024618">
    <property type="entry name" value="DUF3857"/>
</dbReference>